<dbReference type="InterPro" id="IPR036047">
    <property type="entry name" value="F-box-like_dom_sf"/>
</dbReference>
<gene>
    <name evidence="2" type="ORF">BD626DRAFT_452299</name>
</gene>
<dbReference type="Pfam" id="PF00646">
    <property type="entry name" value="F-box"/>
    <property type="match status" value="1"/>
</dbReference>
<keyword evidence="3" id="KW-1185">Reference proteome</keyword>
<feature type="domain" description="F-box" evidence="1">
    <location>
        <begin position="6"/>
        <end position="38"/>
    </location>
</feature>
<dbReference type="STRING" id="97359.A0A550CQ77"/>
<dbReference type="EMBL" id="VDMD01000003">
    <property type="protein sequence ID" value="TRM66963.1"/>
    <property type="molecule type" value="Genomic_DNA"/>
</dbReference>
<dbReference type="InterPro" id="IPR032675">
    <property type="entry name" value="LRR_dom_sf"/>
</dbReference>
<dbReference type="AlphaFoldDB" id="A0A550CQ77"/>
<comment type="caution">
    <text evidence="2">The sequence shown here is derived from an EMBL/GenBank/DDBJ whole genome shotgun (WGS) entry which is preliminary data.</text>
</comment>
<dbReference type="SUPFAM" id="SSF52047">
    <property type="entry name" value="RNI-like"/>
    <property type="match status" value="1"/>
</dbReference>
<dbReference type="Proteomes" id="UP000320762">
    <property type="component" value="Unassembled WGS sequence"/>
</dbReference>
<dbReference type="SUPFAM" id="SSF81383">
    <property type="entry name" value="F-box domain"/>
    <property type="match status" value="1"/>
</dbReference>
<dbReference type="InterPro" id="IPR001810">
    <property type="entry name" value="F-box_dom"/>
</dbReference>
<evidence type="ECO:0000313" key="2">
    <source>
        <dbReference type="EMBL" id="TRM66963.1"/>
    </source>
</evidence>
<dbReference type="Gene3D" id="3.80.10.10">
    <property type="entry name" value="Ribonuclease Inhibitor"/>
    <property type="match status" value="1"/>
</dbReference>
<reference evidence="2 3" key="1">
    <citation type="journal article" date="2019" name="New Phytol.">
        <title>Comparative genomics reveals unique wood-decay strategies and fruiting body development in the Schizophyllaceae.</title>
        <authorList>
            <person name="Almasi E."/>
            <person name="Sahu N."/>
            <person name="Krizsan K."/>
            <person name="Balint B."/>
            <person name="Kovacs G.M."/>
            <person name="Kiss B."/>
            <person name="Cseklye J."/>
            <person name="Drula E."/>
            <person name="Henrissat B."/>
            <person name="Nagy I."/>
            <person name="Chovatia M."/>
            <person name="Adam C."/>
            <person name="LaButti K."/>
            <person name="Lipzen A."/>
            <person name="Riley R."/>
            <person name="Grigoriev I.V."/>
            <person name="Nagy L.G."/>
        </authorList>
    </citation>
    <scope>NUCLEOTIDE SEQUENCE [LARGE SCALE GENOMIC DNA]</scope>
    <source>
        <strain evidence="2 3">NL-1724</strain>
    </source>
</reference>
<accession>A0A550CQ77</accession>
<evidence type="ECO:0000313" key="3">
    <source>
        <dbReference type="Proteomes" id="UP000320762"/>
    </source>
</evidence>
<organism evidence="2 3">
    <name type="scientific">Schizophyllum amplum</name>
    <dbReference type="NCBI Taxonomy" id="97359"/>
    <lineage>
        <taxon>Eukaryota</taxon>
        <taxon>Fungi</taxon>
        <taxon>Dikarya</taxon>
        <taxon>Basidiomycota</taxon>
        <taxon>Agaricomycotina</taxon>
        <taxon>Agaricomycetes</taxon>
        <taxon>Agaricomycetidae</taxon>
        <taxon>Agaricales</taxon>
        <taxon>Schizophyllaceae</taxon>
        <taxon>Schizophyllum</taxon>
    </lineage>
</organism>
<evidence type="ECO:0000259" key="1">
    <source>
        <dbReference type="Pfam" id="PF00646"/>
    </source>
</evidence>
<name>A0A550CQ77_9AGAR</name>
<dbReference type="OrthoDB" id="3005567at2759"/>
<proteinExistence type="predicted"/>
<protein>
    <recommendedName>
        <fullName evidence="1">F-box domain-containing protein</fullName>
    </recommendedName>
</protein>
<sequence length="452" mass="50437">MVSADNLNFDVLELIFSFLANKDLPNVALVSRSFYTAVLPRLYRILPFKQSHAKRYPKIVSPFDAVLAHPGLAVHVRQVDLQCVPLYKSNPHSVFLRDCTRTLALCTNLQTFRCSVPSFPCFLPSLENKPRLTSMRINGFLTTKQVELLLQLTSLESLVVDSASWTLIDALPRWAASLKETLESLTLYVAPDLNETVLKSTILELTRLRALHVVGCQNIDHIAVLHLTEHTPLLESLALTATDSTCPLTIANPTLTHLQHLAIDGRWHQSPSNMHTVLAAIMRHVNAAGPLLTSFVLRVPDRAKTQLTTSMLKPVLDAHAATLRTLSFIDCALGLDSVAHICNLCNVLQRLEIGFPAMDTLGQVGFTNTIARSFSLRVLVDLSSHSHGPQAHKLTLTPEGVKNFMSNVRNLRTIITDGRVWTGQRNAVGEMEVSFERHALRQSMHWFMPRKY</sequence>